<dbReference type="Proteomes" id="UP001243330">
    <property type="component" value="Unassembled WGS sequence"/>
</dbReference>
<evidence type="ECO:0000313" key="1">
    <source>
        <dbReference type="EMBL" id="KAK1840314.1"/>
    </source>
</evidence>
<dbReference type="AlphaFoldDB" id="A0AAD9E790"/>
<accession>A0AAD9E790</accession>
<comment type="caution">
    <text evidence="1">The sequence shown here is derived from an EMBL/GenBank/DDBJ whole genome shotgun (WGS) entry which is preliminary data.</text>
</comment>
<protein>
    <submittedName>
        <fullName evidence="1">Uncharacterized protein</fullName>
    </submittedName>
</protein>
<sequence>MYELRRISAGHSMTLVDLLHTKQKSYAAKREWVGTEPRIFSDQLRTYINAFCGILDSGGRQKPSSTAQKLSEREAEVHAGAVFQGQIPSKREAVGHVEAVGPV</sequence>
<reference evidence="1" key="1">
    <citation type="submission" date="2023-01" db="EMBL/GenBank/DDBJ databases">
        <title>Colletotrichum chrysophilum M932 genome sequence.</title>
        <authorList>
            <person name="Baroncelli R."/>
        </authorList>
    </citation>
    <scope>NUCLEOTIDE SEQUENCE</scope>
    <source>
        <strain evidence="1">M932</strain>
    </source>
</reference>
<proteinExistence type="predicted"/>
<organism evidence="1 2">
    <name type="scientific">Colletotrichum chrysophilum</name>
    <dbReference type="NCBI Taxonomy" id="1836956"/>
    <lineage>
        <taxon>Eukaryota</taxon>
        <taxon>Fungi</taxon>
        <taxon>Dikarya</taxon>
        <taxon>Ascomycota</taxon>
        <taxon>Pezizomycotina</taxon>
        <taxon>Sordariomycetes</taxon>
        <taxon>Hypocreomycetidae</taxon>
        <taxon>Glomerellales</taxon>
        <taxon>Glomerellaceae</taxon>
        <taxon>Colletotrichum</taxon>
        <taxon>Colletotrichum gloeosporioides species complex</taxon>
    </lineage>
</organism>
<name>A0AAD9E790_9PEZI</name>
<keyword evidence="2" id="KW-1185">Reference proteome</keyword>
<gene>
    <name evidence="1" type="ORF">CCHR01_17068</name>
</gene>
<dbReference type="EMBL" id="JAQOWY010000573">
    <property type="protein sequence ID" value="KAK1840314.1"/>
    <property type="molecule type" value="Genomic_DNA"/>
</dbReference>
<evidence type="ECO:0000313" key="2">
    <source>
        <dbReference type="Proteomes" id="UP001243330"/>
    </source>
</evidence>